<evidence type="ECO:0000313" key="12">
    <source>
        <dbReference type="EMBL" id="GAX73186.1"/>
    </source>
</evidence>
<dbReference type="GO" id="GO:0003972">
    <property type="term" value="F:RNA ligase (ATP) activity"/>
    <property type="evidence" value="ECO:0007669"/>
    <property type="project" value="TreeGrafter"/>
</dbReference>
<dbReference type="GO" id="GO:0170057">
    <property type="term" value="F:RNA ligase (GTP) activity"/>
    <property type="evidence" value="ECO:0007669"/>
    <property type="project" value="UniProtKB-EC"/>
</dbReference>
<feature type="binding site" evidence="10">
    <location>
        <position position="564"/>
    </location>
    <ligand>
        <name>Mn(2+)</name>
        <dbReference type="ChEBI" id="CHEBI:29035"/>
        <label>1</label>
    </ligand>
</feature>
<feature type="region of interest" description="Disordered" evidence="11">
    <location>
        <begin position="271"/>
        <end position="298"/>
    </location>
</feature>
<dbReference type="AlphaFoldDB" id="A0A250WR63"/>
<dbReference type="GO" id="GO:0006396">
    <property type="term" value="P:RNA processing"/>
    <property type="evidence" value="ECO:0007669"/>
    <property type="project" value="InterPro"/>
</dbReference>
<comment type="cofactor">
    <cofactor evidence="10">
        <name>Mn(2+)</name>
        <dbReference type="ChEBI" id="CHEBI:29035"/>
    </cofactor>
    <text evidence="10">Binds 2 manganese ions per subunit.</text>
</comment>
<dbReference type="Gene3D" id="3.90.1860.10">
    <property type="entry name" value="tRNA-splicing ligase RtcB"/>
    <property type="match status" value="2"/>
</dbReference>
<dbReference type="PANTHER" id="PTHR11118">
    <property type="entry name" value="RNA-SPLICING LIGASE RTCB HOMOLOG"/>
    <property type="match status" value="1"/>
</dbReference>
<dbReference type="EMBL" id="BEGY01000002">
    <property type="protein sequence ID" value="GAX73186.1"/>
    <property type="molecule type" value="Genomic_DNA"/>
</dbReference>
<evidence type="ECO:0000313" key="13">
    <source>
        <dbReference type="Proteomes" id="UP000232323"/>
    </source>
</evidence>
<dbReference type="Gene3D" id="3.10.390.10">
    <property type="entry name" value="SAND domain-like"/>
    <property type="match status" value="1"/>
</dbReference>
<dbReference type="EC" id="6.5.1.8" evidence="1"/>
<dbReference type="GO" id="GO:0046872">
    <property type="term" value="F:metal ion binding"/>
    <property type="evidence" value="ECO:0007669"/>
    <property type="project" value="UniProtKB-KW"/>
</dbReference>
<accession>A0A250WR63</accession>
<evidence type="ECO:0000256" key="7">
    <source>
        <dbReference type="ARBA" id="ARBA00047746"/>
    </source>
</evidence>
<proteinExistence type="predicted"/>
<evidence type="ECO:0000256" key="10">
    <source>
        <dbReference type="PIRSR" id="PIRSR601233-3"/>
    </source>
</evidence>
<feature type="binding site" evidence="10">
    <location>
        <position position="595"/>
    </location>
    <ligand>
        <name>Mn(2+)</name>
        <dbReference type="ChEBI" id="CHEBI:29035"/>
        <label>2</label>
    </ligand>
</feature>
<dbReference type="GO" id="GO:0005525">
    <property type="term" value="F:GTP binding"/>
    <property type="evidence" value="ECO:0007669"/>
    <property type="project" value="UniProtKB-KW"/>
</dbReference>
<evidence type="ECO:0000256" key="6">
    <source>
        <dbReference type="ARBA" id="ARBA00023211"/>
    </source>
</evidence>
<evidence type="ECO:0000256" key="1">
    <source>
        <dbReference type="ARBA" id="ARBA00012726"/>
    </source>
</evidence>
<keyword evidence="4 9" id="KW-0547">Nucleotide-binding</keyword>
<keyword evidence="5 9" id="KW-0342">GTP-binding</keyword>
<dbReference type="SUPFAM" id="SSF103365">
    <property type="entry name" value="Hypothetical protein PH1602"/>
    <property type="match status" value="2"/>
</dbReference>
<dbReference type="InterPro" id="IPR001233">
    <property type="entry name" value="RtcB"/>
</dbReference>
<keyword evidence="13" id="KW-1185">Reference proteome</keyword>
<feature type="compositionally biased region" description="Polar residues" evidence="11">
    <location>
        <begin position="284"/>
        <end position="293"/>
    </location>
</feature>
<evidence type="ECO:0000256" key="3">
    <source>
        <dbReference type="ARBA" id="ARBA00022723"/>
    </source>
</evidence>
<evidence type="ECO:0000256" key="4">
    <source>
        <dbReference type="ARBA" id="ARBA00022741"/>
    </source>
</evidence>
<feature type="binding site" evidence="10">
    <location>
        <position position="701"/>
    </location>
    <ligand>
        <name>Mn(2+)</name>
        <dbReference type="ChEBI" id="CHEBI:29035"/>
        <label>2</label>
    </ligand>
</feature>
<reference evidence="12 13" key="1">
    <citation type="submission" date="2017-08" db="EMBL/GenBank/DDBJ databases">
        <title>Acidophilic green algal genome provides insights into adaptation to an acidic environment.</title>
        <authorList>
            <person name="Hirooka S."/>
            <person name="Hirose Y."/>
            <person name="Kanesaki Y."/>
            <person name="Higuchi S."/>
            <person name="Fujiwara T."/>
            <person name="Onuma R."/>
            <person name="Era A."/>
            <person name="Ohbayashi R."/>
            <person name="Uzuka A."/>
            <person name="Nozaki H."/>
            <person name="Yoshikawa H."/>
            <person name="Miyagishima S.Y."/>
        </authorList>
    </citation>
    <scope>NUCLEOTIDE SEQUENCE [LARGE SCALE GENOMIC DNA]</scope>
    <source>
        <strain evidence="12 13">NIES-2499</strain>
    </source>
</reference>
<comment type="catalytic activity">
    <reaction evidence="7">
        <text>a 3'-end 3'-phospho-ribonucleotide-RNA + a 5'-end dephospho-ribonucleoside-RNA + GTP = a ribonucleotidyl-ribonucleotide-RNA + GMP + diphosphate</text>
        <dbReference type="Rhea" id="RHEA:68076"/>
        <dbReference type="Rhea" id="RHEA-COMP:10463"/>
        <dbReference type="Rhea" id="RHEA-COMP:13936"/>
        <dbReference type="Rhea" id="RHEA-COMP:17355"/>
        <dbReference type="ChEBI" id="CHEBI:33019"/>
        <dbReference type="ChEBI" id="CHEBI:37565"/>
        <dbReference type="ChEBI" id="CHEBI:58115"/>
        <dbReference type="ChEBI" id="CHEBI:83062"/>
        <dbReference type="ChEBI" id="CHEBI:138284"/>
        <dbReference type="ChEBI" id="CHEBI:173118"/>
        <dbReference type="EC" id="6.5.1.8"/>
    </reaction>
</comment>
<keyword evidence="3 10" id="KW-0479">Metal-binding</keyword>
<keyword evidence="2" id="KW-0436">Ligase</keyword>
<feature type="binding site" evidence="9">
    <location>
        <position position="840"/>
    </location>
    <ligand>
        <name>GMP</name>
        <dbReference type="ChEBI" id="CHEBI:58115"/>
    </ligand>
</feature>
<feature type="binding site" evidence="9">
    <location>
        <position position="737"/>
    </location>
    <ligand>
        <name>GMP</name>
        <dbReference type="ChEBI" id="CHEBI:58115"/>
    </ligand>
</feature>
<keyword evidence="6 10" id="KW-0464">Manganese</keyword>
<evidence type="ECO:0000256" key="11">
    <source>
        <dbReference type="SAM" id="MobiDB-lite"/>
    </source>
</evidence>
<dbReference type="Pfam" id="PF01139">
    <property type="entry name" value="RtcB"/>
    <property type="match status" value="1"/>
</dbReference>
<dbReference type="InterPro" id="IPR010919">
    <property type="entry name" value="SAND-like_dom_sf"/>
</dbReference>
<evidence type="ECO:0000256" key="9">
    <source>
        <dbReference type="PIRSR" id="PIRSR601233-2"/>
    </source>
</evidence>
<evidence type="ECO:0000256" key="8">
    <source>
        <dbReference type="PIRSR" id="PIRSR601233-1"/>
    </source>
</evidence>
<sequence>MSLFQITCRCSDCPPEAGAACWMSPACFEAHSGAQVCHKWKLSLFHATEGCNMGQWLRDRAPALRKGSDGTSCKALFESGEKIPDEHNASYREMTRPSRNHTNSSNFAYENQALYERPLLENQPQEVHVMCRCFAGVLSLLTWQVTCSCESCGGNVSMTPQGFESHCGATLSKKWKHSIKCAADGRTIESWLVARGITPPGTRMKHVDSSPSHASPVHLLQNMKKSVEHSLGMVKSFQLCPRGVFQVPKGLWQIPQQKWPSKDHIETAMTPRKEGGIQKPKNPKQGQDSTTVGSDKKRSKWKAGHVMCLISSLFGRESSQDAARGLMQALNALDGSFTHLQAQPTPSSWNVLHPKQYKVGHGELAEELDLLEVPTSPRGPGNLEAKLSEIMPRVEVIHNGDRRVAVVSELRAEDAIRAACNKFRLNHKNFDIYFYGVVKQSDDLLEDCSSVWSRVEILDGQDVWIDPEAVDQVHNTVSNANGDILKAVGLPDLHQGPTGVAILARHPMPKLPGCDIGCGMALFLTNIPSSMSRDRVARCMARMDLDSGEDPHDPHFGTIGGGNHFAELLIIDPQTPMSEELQPLLPPDTALLLVHSGSRGHGSRVYQKHVGGHDLPGYMTEHKELVVWAAKNRAEIARRFLTQFSATYIEPSPLVPNMDVGVATTALLSSQSQEACSHSDKVIVKNEFKPGAPETLVDIAHNWIQEMPDGTYLHRKGAAPSFKGSLSLLPGSRATASYVLVCDGEMERDLCSVAHGAGRRLSRADARKHLQAGSTASAARDRVSAPVDLTRGGTVICESKELLLEEAPHAYKDVEAVVSCMVKRSMCRVGARLLPIATYKTRRTTSGS</sequence>
<feature type="binding site" evidence="9">
    <location>
        <begin position="563"/>
        <end position="567"/>
    </location>
    <ligand>
        <name>GMP</name>
        <dbReference type="ChEBI" id="CHEBI:58115"/>
    </ligand>
</feature>
<feature type="binding site" evidence="9">
    <location>
        <begin position="755"/>
        <end position="758"/>
    </location>
    <ligand>
        <name>GMP</name>
        <dbReference type="ChEBI" id="CHEBI:58115"/>
    </ligand>
</feature>
<comment type="caution">
    <text evidence="12">The sequence shown here is derived from an EMBL/GenBank/DDBJ whole genome shotgun (WGS) entry which is preliminary data.</text>
</comment>
<dbReference type="Proteomes" id="UP000232323">
    <property type="component" value="Unassembled WGS sequence"/>
</dbReference>
<dbReference type="PANTHER" id="PTHR11118:SF1">
    <property type="entry name" value="RNA-SPLICING LIGASE RTCB HOMOLOG"/>
    <property type="match status" value="1"/>
</dbReference>
<feature type="active site" description="GMP-histidine intermediate" evidence="8">
    <location>
        <position position="755"/>
    </location>
</feature>
<organism evidence="12 13">
    <name type="scientific">Chlamydomonas eustigma</name>
    <dbReference type="NCBI Taxonomy" id="1157962"/>
    <lineage>
        <taxon>Eukaryota</taxon>
        <taxon>Viridiplantae</taxon>
        <taxon>Chlorophyta</taxon>
        <taxon>core chlorophytes</taxon>
        <taxon>Chlorophyceae</taxon>
        <taxon>CS clade</taxon>
        <taxon>Chlamydomonadales</taxon>
        <taxon>Chlamydomonadaceae</taxon>
        <taxon>Chlamydomonas</taxon>
    </lineage>
</organism>
<dbReference type="SUPFAM" id="SSF63763">
    <property type="entry name" value="SAND domain-like"/>
    <property type="match status" value="1"/>
</dbReference>
<evidence type="ECO:0000256" key="2">
    <source>
        <dbReference type="ARBA" id="ARBA00022598"/>
    </source>
</evidence>
<name>A0A250WR63_9CHLO</name>
<gene>
    <name evidence="12" type="ORF">CEUSTIGMA_g639.t1</name>
</gene>
<evidence type="ECO:0000256" key="5">
    <source>
        <dbReference type="ARBA" id="ARBA00023134"/>
    </source>
</evidence>
<dbReference type="InterPro" id="IPR036025">
    <property type="entry name" value="RtcB-like_sf"/>
</dbReference>
<dbReference type="STRING" id="1157962.A0A250WR63"/>
<protein>
    <recommendedName>
        <fullName evidence="1">3'-phosphate/5'-hydroxy nucleic acid ligase</fullName>
        <ecNumber evidence="1">6.5.1.8</ecNumber>
    </recommendedName>
</protein>
<dbReference type="OrthoDB" id="10249697at2759"/>
<feature type="binding site" evidence="9">
    <location>
        <begin position="701"/>
        <end position="702"/>
    </location>
    <ligand>
        <name>GMP</name>
        <dbReference type="ChEBI" id="CHEBI:58115"/>
    </ligand>
</feature>